<evidence type="ECO:0000259" key="7">
    <source>
        <dbReference type="PROSITE" id="PS51525"/>
    </source>
</evidence>
<dbReference type="PRINTS" id="PR00503">
    <property type="entry name" value="BROMODOMAIN"/>
</dbReference>
<organism evidence="8 9">
    <name type="scientific">Populus deltoides</name>
    <name type="common">Eastern poplar</name>
    <name type="synonym">Eastern cottonwood</name>
    <dbReference type="NCBI Taxonomy" id="3696"/>
    <lineage>
        <taxon>Eukaryota</taxon>
        <taxon>Viridiplantae</taxon>
        <taxon>Streptophyta</taxon>
        <taxon>Embryophyta</taxon>
        <taxon>Tracheophyta</taxon>
        <taxon>Spermatophyta</taxon>
        <taxon>Magnoliopsida</taxon>
        <taxon>eudicotyledons</taxon>
        <taxon>Gunneridae</taxon>
        <taxon>Pentapetalae</taxon>
        <taxon>rosids</taxon>
        <taxon>fabids</taxon>
        <taxon>Malpighiales</taxon>
        <taxon>Salicaceae</taxon>
        <taxon>Saliceae</taxon>
        <taxon>Populus</taxon>
    </lineage>
</organism>
<dbReference type="InterPro" id="IPR001487">
    <property type="entry name" value="Bromodomain"/>
</dbReference>
<evidence type="ECO:0000313" key="8">
    <source>
        <dbReference type="EMBL" id="KAH8518851.1"/>
    </source>
</evidence>
<dbReference type="Pfam" id="PF17035">
    <property type="entry name" value="BET"/>
    <property type="match status" value="1"/>
</dbReference>
<keyword evidence="9" id="KW-1185">Reference proteome</keyword>
<name>A0A8T2ZNG9_POPDE</name>
<dbReference type="PANTHER" id="PTHR45926">
    <property type="entry name" value="OSJNBA0053K19.4 PROTEIN"/>
    <property type="match status" value="1"/>
</dbReference>
<feature type="region of interest" description="Disordered" evidence="5">
    <location>
        <begin position="173"/>
        <end position="203"/>
    </location>
</feature>
<evidence type="ECO:0000256" key="5">
    <source>
        <dbReference type="SAM" id="MobiDB-lite"/>
    </source>
</evidence>
<dbReference type="Gene3D" id="1.20.1270.220">
    <property type="match status" value="1"/>
</dbReference>
<feature type="region of interest" description="Disordered" evidence="5">
    <location>
        <begin position="587"/>
        <end position="645"/>
    </location>
</feature>
<dbReference type="Gene3D" id="1.20.920.10">
    <property type="entry name" value="Bromodomain-like"/>
    <property type="match status" value="1"/>
</dbReference>
<feature type="compositionally biased region" description="Basic residues" evidence="5">
    <location>
        <begin position="21"/>
        <end position="47"/>
    </location>
</feature>
<feature type="compositionally biased region" description="Gly residues" evidence="5">
    <location>
        <begin position="193"/>
        <end position="202"/>
    </location>
</feature>
<feature type="region of interest" description="Disordered" evidence="5">
    <location>
        <begin position="217"/>
        <end position="251"/>
    </location>
</feature>
<feature type="compositionally biased region" description="Polar residues" evidence="5">
    <location>
        <begin position="105"/>
        <end position="125"/>
    </location>
</feature>
<sequence>MAKGKRKMREGPREEGACVLRLRKKKIKKRGGPTLKRRIVERRKPNINKKLYTQKNHNKPKNLDNIPRPQKHLQEEEIQPFQTLKYTTSSTSSSSWKQNHRDGTVASNDSSSLNHVQPVPQNENKSALPGYVRFDDGSKVKINLNSRSKSEIKQLKRKLASELHQVRSLKKKLESKEKFTSSYNDNHNNRIGNSGGGGGGKRIGTLARVNSEVSYVGPTNSRLLDGDEKKKTQMNSNKKLKQSGGGGKDGGAGKGVVVEFSKDLVIGCGELLGKLMKHQYGWVFNEPVDAKKLKLHDYYKIIKHPMDLGTVKSRLSKNWYKSPKEFAEDVRLTFNNAMKYNEKGQDVHAMADKLLKIFEENWANFKAKTNFDKRGEMGYDASLPTPALKRAPGPRASSPAHGPASKRVPGPRASSPTSGPASASARAPSPASFPQTMPLETKTLDRTDSLTELVHSKMKAAKTVANQGRTSVLNKPKKNETVRGVMTYEEKQKLSIHLQSLPSEKLESVVQIIRKRNPGLFQQEDEIEVDIDSFDNETLWELHGYVTNYQKSMGKNEREAEVALQGREEAGHKMLGTNMTSATAEAPKELGSAVQMTVSASSPVKDHRQGHSMSRSSSSSSSGSDSRSSSSGSDSDSGSGSDAAQ</sequence>
<feature type="region of interest" description="Disordered" evidence="5">
    <location>
        <begin position="1"/>
        <end position="67"/>
    </location>
</feature>
<dbReference type="CDD" id="cd05506">
    <property type="entry name" value="Bromo_plant1"/>
    <property type="match status" value="1"/>
</dbReference>
<protein>
    <submittedName>
        <fullName evidence="8">Uncharacterized protein</fullName>
    </submittedName>
</protein>
<dbReference type="SUPFAM" id="SSF47370">
    <property type="entry name" value="Bromodomain"/>
    <property type="match status" value="1"/>
</dbReference>
<keyword evidence="1" id="KW-0805">Transcription regulation</keyword>
<dbReference type="InterPro" id="IPR027353">
    <property type="entry name" value="NET_dom"/>
</dbReference>
<evidence type="ECO:0000259" key="6">
    <source>
        <dbReference type="PROSITE" id="PS50014"/>
    </source>
</evidence>
<dbReference type="SMART" id="SM00297">
    <property type="entry name" value="BROMO"/>
    <property type="match status" value="1"/>
</dbReference>
<accession>A0A8T2ZNG9</accession>
<evidence type="ECO:0000256" key="4">
    <source>
        <dbReference type="PROSITE-ProRule" id="PRU00035"/>
    </source>
</evidence>
<feature type="domain" description="NET" evidence="7">
    <location>
        <begin position="476"/>
        <end position="557"/>
    </location>
</feature>
<evidence type="ECO:0000256" key="1">
    <source>
        <dbReference type="ARBA" id="ARBA00023015"/>
    </source>
</evidence>
<comment type="caution">
    <text evidence="8">The sequence shown here is derived from an EMBL/GenBank/DDBJ whole genome shotgun (WGS) entry which is preliminary data.</text>
</comment>
<keyword evidence="3" id="KW-0804">Transcription</keyword>
<feature type="compositionally biased region" description="Low complexity" evidence="5">
    <location>
        <begin position="614"/>
        <end position="645"/>
    </location>
</feature>
<feature type="domain" description="Bromo" evidence="6">
    <location>
        <begin position="276"/>
        <end position="348"/>
    </location>
</feature>
<keyword evidence="2 4" id="KW-0103">Bromodomain</keyword>
<dbReference type="InterPro" id="IPR036427">
    <property type="entry name" value="Bromodomain-like_sf"/>
</dbReference>
<feature type="region of interest" description="Disordered" evidence="5">
    <location>
        <begin position="79"/>
        <end position="131"/>
    </location>
</feature>
<gene>
    <name evidence="8" type="ORF">H0E87_000637</name>
</gene>
<evidence type="ECO:0000256" key="3">
    <source>
        <dbReference type="ARBA" id="ARBA00023163"/>
    </source>
</evidence>
<proteinExistence type="predicted"/>
<feature type="region of interest" description="Disordered" evidence="5">
    <location>
        <begin position="382"/>
        <end position="444"/>
    </location>
</feature>
<dbReference type="PROSITE" id="PS51525">
    <property type="entry name" value="NET"/>
    <property type="match status" value="1"/>
</dbReference>
<dbReference type="PROSITE" id="PS50014">
    <property type="entry name" value="BROMODOMAIN_2"/>
    <property type="match status" value="1"/>
</dbReference>
<dbReference type="InterPro" id="IPR037377">
    <property type="entry name" value="GTE_bromo"/>
</dbReference>
<evidence type="ECO:0000256" key="2">
    <source>
        <dbReference type="ARBA" id="ARBA00023117"/>
    </source>
</evidence>
<dbReference type="AlphaFoldDB" id="A0A8T2ZNG9"/>
<evidence type="ECO:0000313" key="9">
    <source>
        <dbReference type="Proteomes" id="UP000807159"/>
    </source>
</evidence>
<dbReference type="Pfam" id="PF00439">
    <property type="entry name" value="Bromodomain"/>
    <property type="match status" value="1"/>
</dbReference>
<reference evidence="8" key="1">
    <citation type="journal article" date="2021" name="J. Hered.">
        <title>Genome Assembly of Salicaceae Populus deltoides (Eastern Cottonwood) I-69 Based on Nanopore Sequencing and Hi-C Technologies.</title>
        <authorList>
            <person name="Bai S."/>
            <person name="Wu H."/>
            <person name="Zhang J."/>
            <person name="Pan Z."/>
            <person name="Zhao W."/>
            <person name="Li Z."/>
            <person name="Tong C."/>
        </authorList>
    </citation>
    <scope>NUCLEOTIDE SEQUENCE</scope>
    <source>
        <tissue evidence="8">Leaf</tissue>
    </source>
</reference>
<dbReference type="EMBL" id="JACEGQ020000001">
    <property type="protein sequence ID" value="KAH8518851.1"/>
    <property type="molecule type" value="Genomic_DNA"/>
</dbReference>
<dbReference type="Proteomes" id="UP000807159">
    <property type="component" value="Chromosome 1"/>
</dbReference>
<feature type="compositionally biased region" description="Low complexity" evidence="5">
    <location>
        <begin position="410"/>
        <end position="432"/>
    </location>
</feature>
<dbReference type="InterPro" id="IPR038336">
    <property type="entry name" value="NET_sf"/>
</dbReference>